<dbReference type="Pfam" id="PF23113">
    <property type="entry name" value="MARCHF6_C"/>
    <property type="match status" value="1"/>
</dbReference>
<feature type="transmembrane region" description="Helical" evidence="13">
    <location>
        <begin position="350"/>
        <end position="373"/>
    </location>
</feature>
<evidence type="ECO:0000256" key="5">
    <source>
        <dbReference type="ARBA" id="ARBA00022679"/>
    </source>
</evidence>
<protein>
    <recommendedName>
        <fullName evidence="4">RING-type E3 ubiquitin transferase</fullName>
        <ecNumber evidence="4">2.3.2.27</ecNumber>
    </recommendedName>
</protein>
<evidence type="ECO:0000313" key="17">
    <source>
        <dbReference type="WBParaSite" id="TCNE_0000047701-mRNA-1"/>
    </source>
</evidence>
<feature type="transmembrane region" description="Helical" evidence="13">
    <location>
        <begin position="84"/>
        <end position="101"/>
    </location>
</feature>
<dbReference type="WBParaSite" id="TCNE_0000047701-mRNA-1">
    <property type="protein sequence ID" value="TCNE_0000047701-mRNA-1"/>
    <property type="gene ID" value="TCNE_0000047701"/>
</dbReference>
<dbReference type="GO" id="GO:0005789">
    <property type="term" value="C:endoplasmic reticulum membrane"/>
    <property type="evidence" value="ECO:0007669"/>
    <property type="project" value="TreeGrafter"/>
</dbReference>
<keyword evidence="8" id="KW-0863">Zinc-finger</keyword>
<feature type="transmembrane region" description="Helical" evidence="13">
    <location>
        <begin position="133"/>
        <end position="157"/>
    </location>
</feature>
<evidence type="ECO:0000256" key="10">
    <source>
        <dbReference type="ARBA" id="ARBA00022833"/>
    </source>
</evidence>
<keyword evidence="10" id="KW-0862">Zinc</keyword>
<reference evidence="17" key="1">
    <citation type="submission" date="2016-06" db="UniProtKB">
        <authorList>
            <consortium name="WormBaseParasite"/>
        </authorList>
    </citation>
    <scope>IDENTIFICATION</scope>
</reference>
<dbReference type="SUPFAM" id="SSF57850">
    <property type="entry name" value="RING/U-box"/>
    <property type="match status" value="1"/>
</dbReference>
<dbReference type="Gene3D" id="3.30.40.10">
    <property type="entry name" value="Zinc/RING finger domain, C3HC4 (zinc finger)"/>
    <property type="match status" value="1"/>
</dbReference>
<feature type="transmembrane region" description="Helical" evidence="13">
    <location>
        <begin position="265"/>
        <end position="288"/>
    </location>
</feature>
<evidence type="ECO:0000256" key="8">
    <source>
        <dbReference type="ARBA" id="ARBA00022771"/>
    </source>
</evidence>
<evidence type="ECO:0000256" key="2">
    <source>
        <dbReference type="ARBA" id="ARBA00004141"/>
    </source>
</evidence>
<dbReference type="InterPro" id="IPR013083">
    <property type="entry name" value="Znf_RING/FYVE/PHD"/>
</dbReference>
<evidence type="ECO:0000256" key="9">
    <source>
        <dbReference type="ARBA" id="ARBA00022786"/>
    </source>
</evidence>
<feature type="transmembrane region" description="Helical" evidence="13">
    <location>
        <begin position="308"/>
        <end position="338"/>
    </location>
</feature>
<evidence type="ECO:0000259" key="14">
    <source>
        <dbReference type="PROSITE" id="PS51292"/>
    </source>
</evidence>
<organism evidence="16 17">
    <name type="scientific">Toxocara canis</name>
    <name type="common">Canine roundworm</name>
    <dbReference type="NCBI Taxonomy" id="6265"/>
    <lineage>
        <taxon>Eukaryota</taxon>
        <taxon>Metazoa</taxon>
        <taxon>Ecdysozoa</taxon>
        <taxon>Nematoda</taxon>
        <taxon>Chromadorea</taxon>
        <taxon>Rhabditida</taxon>
        <taxon>Spirurina</taxon>
        <taxon>Ascaridomorpha</taxon>
        <taxon>Ascaridoidea</taxon>
        <taxon>Toxocaridae</taxon>
        <taxon>Toxocara</taxon>
    </lineage>
</organism>
<name>A0A183TW58_TOXCA</name>
<dbReference type="Proteomes" id="UP000050794">
    <property type="component" value="Unassembled WGS sequence"/>
</dbReference>
<comment type="subcellular location">
    <subcellularLocation>
        <location evidence="2">Membrane</location>
        <topology evidence="2">Multi-pass membrane protein</topology>
    </subcellularLocation>
</comment>
<dbReference type="CDD" id="cd16702">
    <property type="entry name" value="RING_CH-C4HC3_MARCH6"/>
    <property type="match status" value="1"/>
</dbReference>
<gene>
    <name evidence="15" type="ORF">TCNE_LOCUS478</name>
</gene>
<accession>A0A183TW58</accession>
<keyword evidence="9" id="KW-0833">Ubl conjugation pathway</keyword>
<dbReference type="InterPro" id="IPR056521">
    <property type="entry name" value="MARCHF6-like_C"/>
</dbReference>
<keyword evidence="11 13" id="KW-1133">Transmembrane helix</keyword>
<dbReference type="EMBL" id="UYWY01000228">
    <property type="protein sequence ID" value="VDM24302.1"/>
    <property type="molecule type" value="Genomic_DNA"/>
</dbReference>
<dbReference type="GO" id="GO:0008270">
    <property type="term" value="F:zinc ion binding"/>
    <property type="evidence" value="ECO:0007669"/>
    <property type="project" value="UniProtKB-KW"/>
</dbReference>
<evidence type="ECO:0000256" key="13">
    <source>
        <dbReference type="SAM" id="Phobius"/>
    </source>
</evidence>
<keyword evidence="16" id="KW-1185">Reference proteome</keyword>
<sequence>MPDICRVCRSAGDSALYYPCLCTGSIKYVHQDCLLEWLKYSKKEVCELCSHKYSFQPIYRPDMPTTLPFTEIVRGVLVDISRVLRAWAVYTLVLVAWLGVVPLTACRVYRIVFSASVANLLALPFQLFSFENVLTDCLKGCFIVSVFLCAFISLVWLREQIIHGGPQEWLVLDGARAVANNDVQAVLMYVRFEQGVVENRVDGEVVNDAGGVREEDDIILGEEGEGQGVEAGGAGEAAEAENWREWERVADELTWQRLLGLDGSLLFLEHVFWVISLNTLFTILFAFSPYQLGQSLLKYLGIASRVHYFPTLTAVLVGYVLICFIVRVLHIIASFFGFAPMYRVLGMCYLVVKVFLLVLIEIGFFPIVCGWWLDICSLPLFASTLPRRLASFSGSPTSSLFLHWLIGMVYVFYSASFVLVLREVLRPGVLWFLRNLNDPEFNPIQEMIELPVMRHLRRLVASTSLFFTTILLVVYLPLLFISRYVPSVLPFNLSLAAETPLSELSLELLILQVVLPALLEQTHARTLLKSVVRVWCTFFGRLLNLEHYLLPEEEPRNEAARNPPPVVEPAQAQGLAAQHQALLLVREPQGFQAYPKPSYFPLRIIALLIALSCTSMLSSIVLCVVPVSVGRLLIYRLSGHHNVHELYTVAAGLYTCWLLLKLALLLYEYAPHGYTYLLSALRTTLSTVAKMCAVAVAVLFVIPLLTGVCFQVAVMSPLRVSPHQTPLLFPWQHWAMGILHCKIFCAAVMMGPDWWMKQIFEQLYADGVRRIRVGYLYGQLVAPVLCSLAIYLSAPYVMCALVCAVAEVSEAEKVLFIRYCYPSLLLFLVCLHFLYWQCSKLSALAQKIRNDKSILSKIFFVQTFNFLHAVHQLSEKDIAVHICGSTDVLLSLHGLDDSIAVIGCTKLI</sequence>
<evidence type="ECO:0000256" key="7">
    <source>
        <dbReference type="ARBA" id="ARBA00022723"/>
    </source>
</evidence>
<evidence type="ECO:0000313" key="15">
    <source>
        <dbReference type="EMBL" id="VDM24302.1"/>
    </source>
</evidence>
<keyword evidence="5" id="KW-0808">Transferase</keyword>
<comment type="catalytic activity">
    <reaction evidence="1">
        <text>S-ubiquitinyl-[E2 ubiquitin-conjugating enzyme]-L-cysteine + [acceptor protein]-L-lysine = [E2 ubiquitin-conjugating enzyme]-L-cysteine + N(6)-ubiquitinyl-[acceptor protein]-L-lysine.</text>
        <dbReference type="EC" id="2.3.2.27"/>
    </reaction>
</comment>
<evidence type="ECO:0000256" key="4">
    <source>
        <dbReference type="ARBA" id="ARBA00012483"/>
    </source>
</evidence>
<feature type="transmembrane region" description="Helical" evidence="13">
    <location>
        <begin position="734"/>
        <end position="755"/>
    </location>
</feature>
<feature type="transmembrane region" description="Helical" evidence="13">
    <location>
        <begin position="459"/>
        <end position="481"/>
    </location>
</feature>
<keyword evidence="12 13" id="KW-0472">Membrane</keyword>
<feature type="transmembrane region" description="Helical" evidence="13">
    <location>
        <begin position="108"/>
        <end position="127"/>
    </location>
</feature>
<evidence type="ECO:0000313" key="16">
    <source>
        <dbReference type="Proteomes" id="UP000050794"/>
    </source>
</evidence>
<dbReference type="Pfam" id="PF12906">
    <property type="entry name" value="RINGv"/>
    <property type="match status" value="1"/>
</dbReference>
<reference evidence="15 16" key="2">
    <citation type="submission" date="2018-11" db="EMBL/GenBank/DDBJ databases">
        <authorList>
            <consortium name="Pathogen Informatics"/>
        </authorList>
    </citation>
    <scope>NUCLEOTIDE SEQUENCE [LARGE SCALE GENOMIC DNA]</scope>
</reference>
<dbReference type="PROSITE" id="PS51292">
    <property type="entry name" value="ZF_RING_CH"/>
    <property type="match status" value="1"/>
</dbReference>
<dbReference type="PANTHER" id="PTHR13145:SF0">
    <property type="entry name" value="E3 UBIQUITIN-PROTEIN LIGASE MARCHF6"/>
    <property type="match status" value="1"/>
</dbReference>
<dbReference type="InterPro" id="IPR011016">
    <property type="entry name" value="Znf_RING-CH"/>
</dbReference>
<dbReference type="PANTHER" id="PTHR13145">
    <property type="entry name" value="SSM4 PROTEIN"/>
    <property type="match status" value="1"/>
</dbReference>
<keyword evidence="7" id="KW-0479">Metal-binding</keyword>
<evidence type="ECO:0000256" key="3">
    <source>
        <dbReference type="ARBA" id="ARBA00004906"/>
    </source>
</evidence>
<dbReference type="EC" id="2.3.2.27" evidence="4"/>
<feature type="transmembrane region" description="Helical" evidence="13">
    <location>
        <begin position="816"/>
        <end position="836"/>
    </location>
</feature>
<dbReference type="GO" id="GO:0036503">
    <property type="term" value="P:ERAD pathway"/>
    <property type="evidence" value="ECO:0007669"/>
    <property type="project" value="TreeGrafter"/>
</dbReference>
<dbReference type="AlphaFoldDB" id="A0A183TW58"/>
<dbReference type="SMART" id="SM00744">
    <property type="entry name" value="RINGv"/>
    <property type="match status" value="1"/>
</dbReference>
<feature type="transmembrane region" description="Helical" evidence="13">
    <location>
        <begin position="401"/>
        <end position="421"/>
    </location>
</feature>
<dbReference type="GO" id="GO:0061630">
    <property type="term" value="F:ubiquitin protein ligase activity"/>
    <property type="evidence" value="ECO:0007669"/>
    <property type="project" value="UniProtKB-EC"/>
</dbReference>
<comment type="pathway">
    <text evidence="3">Protein modification; protein ubiquitination.</text>
</comment>
<evidence type="ECO:0000256" key="12">
    <source>
        <dbReference type="ARBA" id="ARBA00023136"/>
    </source>
</evidence>
<feature type="transmembrane region" description="Helical" evidence="13">
    <location>
        <begin position="604"/>
        <end position="627"/>
    </location>
</feature>
<feature type="transmembrane region" description="Helical" evidence="13">
    <location>
        <begin position="776"/>
        <end position="796"/>
    </location>
</feature>
<evidence type="ECO:0000256" key="6">
    <source>
        <dbReference type="ARBA" id="ARBA00022692"/>
    </source>
</evidence>
<proteinExistence type="predicted"/>
<keyword evidence="6 13" id="KW-0812">Transmembrane</keyword>
<feature type="transmembrane region" description="Helical" evidence="13">
    <location>
        <begin position="688"/>
        <end position="714"/>
    </location>
</feature>
<evidence type="ECO:0000256" key="1">
    <source>
        <dbReference type="ARBA" id="ARBA00000900"/>
    </source>
</evidence>
<feature type="domain" description="RING-CH-type" evidence="14">
    <location>
        <begin position="1"/>
        <end position="56"/>
    </location>
</feature>
<evidence type="ECO:0000256" key="11">
    <source>
        <dbReference type="ARBA" id="ARBA00022989"/>
    </source>
</evidence>